<organism evidence="1 2">
    <name type="scientific">Zizania palustris</name>
    <name type="common">Northern wild rice</name>
    <dbReference type="NCBI Taxonomy" id="103762"/>
    <lineage>
        <taxon>Eukaryota</taxon>
        <taxon>Viridiplantae</taxon>
        <taxon>Streptophyta</taxon>
        <taxon>Embryophyta</taxon>
        <taxon>Tracheophyta</taxon>
        <taxon>Spermatophyta</taxon>
        <taxon>Magnoliopsida</taxon>
        <taxon>Liliopsida</taxon>
        <taxon>Poales</taxon>
        <taxon>Poaceae</taxon>
        <taxon>BOP clade</taxon>
        <taxon>Oryzoideae</taxon>
        <taxon>Oryzeae</taxon>
        <taxon>Zizaniinae</taxon>
        <taxon>Zizania</taxon>
    </lineage>
</organism>
<protein>
    <submittedName>
        <fullName evidence="1">Uncharacterized protein</fullName>
    </submittedName>
</protein>
<dbReference type="EMBL" id="JAAALK010000079">
    <property type="protein sequence ID" value="KAG8095936.1"/>
    <property type="molecule type" value="Genomic_DNA"/>
</dbReference>
<dbReference type="PANTHER" id="PTHR45979">
    <property type="entry name" value="PAP/OAS1 SUBSTRATE-BINDING DOMAIN SUPERFAMILY"/>
    <property type="match status" value="1"/>
</dbReference>
<gene>
    <name evidence="1" type="ORF">GUJ93_ZPchr0013g33839</name>
</gene>
<proteinExistence type="predicted"/>
<keyword evidence="2" id="KW-1185">Reference proteome</keyword>
<dbReference type="AlphaFoldDB" id="A0A8J6BWX8"/>
<accession>A0A8J6BWX8</accession>
<reference evidence="1" key="1">
    <citation type="journal article" date="2021" name="bioRxiv">
        <title>Whole Genome Assembly and Annotation of Northern Wild Rice, Zizania palustris L., Supports a Whole Genome Duplication in the Zizania Genus.</title>
        <authorList>
            <person name="Haas M."/>
            <person name="Kono T."/>
            <person name="Macchietto M."/>
            <person name="Millas R."/>
            <person name="McGilp L."/>
            <person name="Shao M."/>
            <person name="Duquette J."/>
            <person name="Hirsch C.N."/>
            <person name="Kimball J."/>
        </authorList>
    </citation>
    <scope>NUCLEOTIDE SEQUENCE</scope>
    <source>
        <tissue evidence="1">Fresh leaf tissue</tissue>
    </source>
</reference>
<reference evidence="1" key="2">
    <citation type="submission" date="2021-02" db="EMBL/GenBank/DDBJ databases">
        <authorList>
            <person name="Kimball J.A."/>
            <person name="Haas M.W."/>
            <person name="Macchietto M."/>
            <person name="Kono T."/>
            <person name="Duquette J."/>
            <person name="Shao M."/>
        </authorList>
    </citation>
    <scope>NUCLEOTIDE SEQUENCE</scope>
    <source>
        <tissue evidence="1">Fresh leaf tissue</tissue>
    </source>
</reference>
<name>A0A8J6BWX8_ZIZPA</name>
<dbReference type="OrthoDB" id="273917at2759"/>
<comment type="caution">
    <text evidence="1">The sequence shown here is derived from an EMBL/GenBank/DDBJ whole genome shotgun (WGS) entry which is preliminary data.</text>
</comment>
<dbReference type="PANTHER" id="PTHR45979:SF30">
    <property type="entry name" value="NUCLEOTIDYLTRANSFERASE"/>
    <property type="match status" value="1"/>
</dbReference>
<dbReference type="InterPro" id="IPR058921">
    <property type="entry name" value="PAP/OAS1-rel"/>
</dbReference>
<evidence type="ECO:0000313" key="1">
    <source>
        <dbReference type="EMBL" id="KAG8095936.1"/>
    </source>
</evidence>
<evidence type="ECO:0000313" key="2">
    <source>
        <dbReference type="Proteomes" id="UP000729402"/>
    </source>
</evidence>
<sequence length="70" mass="7975">MGMLPNGLLPNPSPRVSRQLDVERWAIAEVRTAELIACIQPNAHSEGRRRAVYSYVQRLIMNCLPCRIKD</sequence>
<dbReference type="Proteomes" id="UP000729402">
    <property type="component" value="Unassembled WGS sequence"/>
</dbReference>